<comment type="caution">
    <text evidence="9">The sequence shown here is derived from an EMBL/GenBank/DDBJ whole genome shotgun (WGS) entry which is preliminary data.</text>
</comment>
<dbReference type="PANTHER" id="PTHR11002">
    <property type="entry name" value="CARBONIC ANHYDRASE"/>
    <property type="match status" value="1"/>
</dbReference>
<feature type="chain" id="PRO_5035146193" description="carbonic anhydrase" evidence="8">
    <location>
        <begin position="25"/>
        <end position="221"/>
    </location>
</feature>
<name>A0A8J3P5F5_9ACTN</name>
<dbReference type="GO" id="GO:0008270">
    <property type="term" value="F:zinc ion binding"/>
    <property type="evidence" value="ECO:0007669"/>
    <property type="project" value="InterPro"/>
</dbReference>
<gene>
    <name evidence="9" type="ORF">Cco03nite_14580</name>
</gene>
<evidence type="ECO:0000256" key="8">
    <source>
        <dbReference type="SAM" id="SignalP"/>
    </source>
</evidence>
<dbReference type="Proteomes" id="UP000630887">
    <property type="component" value="Unassembled WGS sequence"/>
</dbReference>
<protein>
    <recommendedName>
        <fullName evidence="2">carbonic anhydrase</fullName>
        <ecNumber evidence="2">4.2.1.1</ecNumber>
    </recommendedName>
</protein>
<dbReference type="GO" id="GO:0004089">
    <property type="term" value="F:carbonate dehydratase activity"/>
    <property type="evidence" value="ECO:0007669"/>
    <property type="project" value="UniProtKB-EC"/>
</dbReference>
<dbReference type="EC" id="4.2.1.1" evidence="2"/>
<dbReference type="SMART" id="SM00947">
    <property type="entry name" value="Pro_CA"/>
    <property type="match status" value="1"/>
</dbReference>
<evidence type="ECO:0000256" key="1">
    <source>
        <dbReference type="ARBA" id="ARBA00006217"/>
    </source>
</evidence>
<dbReference type="Gene3D" id="3.40.1050.10">
    <property type="entry name" value="Carbonic anhydrase"/>
    <property type="match status" value="1"/>
</dbReference>
<accession>A0A8J3P5F5</accession>
<keyword evidence="10" id="KW-1185">Reference proteome</keyword>
<evidence type="ECO:0000313" key="10">
    <source>
        <dbReference type="Proteomes" id="UP000630887"/>
    </source>
</evidence>
<evidence type="ECO:0000256" key="7">
    <source>
        <dbReference type="PIRSR" id="PIRSR601765-1"/>
    </source>
</evidence>
<evidence type="ECO:0000256" key="5">
    <source>
        <dbReference type="ARBA" id="ARBA00024993"/>
    </source>
</evidence>
<dbReference type="AlphaFoldDB" id="A0A8J3P5F5"/>
<reference evidence="9 10" key="1">
    <citation type="submission" date="2021-01" db="EMBL/GenBank/DDBJ databases">
        <title>Whole genome shotgun sequence of Catellatospora coxensis NBRC 107359.</title>
        <authorList>
            <person name="Komaki H."/>
            <person name="Tamura T."/>
        </authorList>
    </citation>
    <scope>NUCLEOTIDE SEQUENCE [LARGE SCALE GENOMIC DNA]</scope>
    <source>
        <strain evidence="9 10">NBRC 107359</strain>
    </source>
</reference>
<dbReference type="EMBL" id="BONI01000009">
    <property type="protein sequence ID" value="GIG04758.1"/>
    <property type="molecule type" value="Genomic_DNA"/>
</dbReference>
<feature type="binding site" evidence="7">
    <location>
        <position position="79"/>
    </location>
    <ligand>
        <name>Zn(2+)</name>
        <dbReference type="ChEBI" id="CHEBI:29105"/>
    </ligand>
</feature>
<comment type="cofactor">
    <cofactor evidence="7">
        <name>Zn(2+)</name>
        <dbReference type="ChEBI" id="CHEBI:29105"/>
    </cofactor>
    <text evidence="7">Binds 1 zinc ion per subunit.</text>
</comment>
<evidence type="ECO:0000256" key="2">
    <source>
        <dbReference type="ARBA" id="ARBA00012925"/>
    </source>
</evidence>
<feature type="binding site" evidence="7">
    <location>
        <position position="77"/>
    </location>
    <ligand>
        <name>Zn(2+)</name>
        <dbReference type="ChEBI" id="CHEBI:29105"/>
    </ligand>
</feature>
<comment type="catalytic activity">
    <reaction evidence="6">
        <text>hydrogencarbonate + H(+) = CO2 + H2O</text>
        <dbReference type="Rhea" id="RHEA:10748"/>
        <dbReference type="ChEBI" id="CHEBI:15377"/>
        <dbReference type="ChEBI" id="CHEBI:15378"/>
        <dbReference type="ChEBI" id="CHEBI:16526"/>
        <dbReference type="ChEBI" id="CHEBI:17544"/>
        <dbReference type="EC" id="4.2.1.1"/>
    </reaction>
</comment>
<dbReference type="InterPro" id="IPR036874">
    <property type="entry name" value="Carbonic_anhydrase_sf"/>
</dbReference>
<dbReference type="SUPFAM" id="SSF53056">
    <property type="entry name" value="beta-carbonic anhydrase, cab"/>
    <property type="match status" value="1"/>
</dbReference>
<dbReference type="InterPro" id="IPR015892">
    <property type="entry name" value="Carbonic_anhydrase_CS"/>
</dbReference>
<comment type="similarity">
    <text evidence="1">Belongs to the beta-class carbonic anhydrase family.</text>
</comment>
<evidence type="ECO:0000256" key="4">
    <source>
        <dbReference type="ARBA" id="ARBA00023239"/>
    </source>
</evidence>
<feature type="binding site" evidence="7">
    <location>
        <position position="133"/>
    </location>
    <ligand>
        <name>Zn(2+)</name>
        <dbReference type="ChEBI" id="CHEBI:29105"/>
    </ligand>
</feature>
<evidence type="ECO:0000256" key="3">
    <source>
        <dbReference type="ARBA" id="ARBA00022833"/>
    </source>
</evidence>
<dbReference type="Pfam" id="PF00484">
    <property type="entry name" value="Pro_CA"/>
    <property type="match status" value="1"/>
</dbReference>
<keyword evidence="8" id="KW-0732">Signal</keyword>
<dbReference type="RefSeq" id="WP_203690119.1">
    <property type="nucleotide sequence ID" value="NZ_BAAALC010000002.1"/>
</dbReference>
<feature type="binding site" evidence="7">
    <location>
        <position position="130"/>
    </location>
    <ligand>
        <name>Zn(2+)</name>
        <dbReference type="ChEBI" id="CHEBI:29105"/>
    </ligand>
</feature>
<dbReference type="InterPro" id="IPR001765">
    <property type="entry name" value="Carbonic_anhydrase"/>
</dbReference>
<evidence type="ECO:0000313" key="9">
    <source>
        <dbReference type="EMBL" id="GIG04758.1"/>
    </source>
</evidence>
<organism evidence="9 10">
    <name type="scientific">Catellatospora coxensis</name>
    <dbReference type="NCBI Taxonomy" id="310354"/>
    <lineage>
        <taxon>Bacteria</taxon>
        <taxon>Bacillati</taxon>
        <taxon>Actinomycetota</taxon>
        <taxon>Actinomycetes</taxon>
        <taxon>Micromonosporales</taxon>
        <taxon>Micromonosporaceae</taxon>
        <taxon>Catellatospora</taxon>
    </lineage>
</organism>
<keyword evidence="4" id="KW-0456">Lyase</keyword>
<proteinExistence type="inferred from homology"/>
<sequence length="221" mass="23687">MRRRALLAAGLPLALPTLSSPSPAPWNAPRTASQALARLTEGNRRFVEGRTRHPHQQPRRQHLLASGQQPFVITLGCADSRVAPEILFDQGLGDMFDNRVAGNIADDLVTGSIEYALEHFQPPLIVVLGHERCGAVAAAAGALTTTAMPDHVSILVQHLRPAVEAALGRPGDLVANAVRANIALQIRCLHRSPVIGSRARNGQLYVAGAVYDLDTGEVRFV</sequence>
<comment type="function">
    <text evidence="5">Catalyzes the reversible hydration of carbon dioxide to form bicarbonate.</text>
</comment>
<dbReference type="GO" id="GO:0015976">
    <property type="term" value="P:carbon utilization"/>
    <property type="evidence" value="ECO:0007669"/>
    <property type="project" value="InterPro"/>
</dbReference>
<evidence type="ECO:0000256" key="6">
    <source>
        <dbReference type="ARBA" id="ARBA00048348"/>
    </source>
</evidence>
<dbReference type="PANTHER" id="PTHR11002:SF79">
    <property type="entry name" value="CARBONIC ANHYDRASE 2"/>
    <property type="match status" value="1"/>
</dbReference>
<dbReference type="PROSITE" id="PS00704">
    <property type="entry name" value="PROK_CO2_ANHYDRASE_1"/>
    <property type="match status" value="1"/>
</dbReference>
<feature type="signal peptide" evidence="8">
    <location>
        <begin position="1"/>
        <end position="24"/>
    </location>
</feature>
<keyword evidence="7" id="KW-0479">Metal-binding</keyword>
<dbReference type="CDD" id="cd03378">
    <property type="entry name" value="beta_CA_cladeC"/>
    <property type="match status" value="1"/>
</dbReference>
<keyword evidence="3 7" id="KW-0862">Zinc</keyword>